<reference evidence="2" key="1">
    <citation type="submission" date="2021-12" db="EMBL/GenBank/DDBJ databases">
        <authorList>
            <person name="Rodrigo-Torres L."/>
            <person name="Arahal R. D."/>
            <person name="Lucena T."/>
        </authorList>
    </citation>
    <scope>NUCLEOTIDE SEQUENCE</scope>
    <source>
        <strain evidence="2">CECT 8226</strain>
    </source>
</reference>
<dbReference type="Proteomes" id="UP000838160">
    <property type="component" value="Unassembled WGS sequence"/>
</dbReference>
<keyword evidence="3" id="KW-1185">Reference proteome</keyword>
<feature type="chain" id="PRO_5046766093" description="DUF2066 domain-containing protein" evidence="1">
    <location>
        <begin position="24"/>
        <end position="335"/>
    </location>
</feature>
<gene>
    <name evidence="2" type="ORF">VHP8226_00006</name>
</gene>
<sequence>MLQGKLASLLLLLASLTSSAVMASKEMTQQQADSLLASSQVQDKVSELMTLFTQQDINELEFALDRISLPQQEVARYLLLQRIEQNKVVFTTLMAEFVEQQRSIMPVYTITERGDGYLFTVPAFNYPAISARLTKSWNQDQLILDFIMNAENHDLDLQQWLSMGNEWQQKNREEILIQEFDSLTPQAANYLIDQITNVDITRWLPSSRVLVVMAQVSQNEALYQLLWKMRADVHSQQELERLASLQTPFAHQQMIYAAHNPSLKQQAIAELAKINPLPTNVRDFLVVRMTVSADASFVATQLAQNGHRLWLHNVVSTNGQIKASIVLKALSNYQQ</sequence>
<feature type="signal peptide" evidence="1">
    <location>
        <begin position="1"/>
        <end position="23"/>
    </location>
</feature>
<evidence type="ECO:0008006" key="4">
    <source>
        <dbReference type="Google" id="ProtNLM"/>
    </source>
</evidence>
<evidence type="ECO:0000313" key="3">
    <source>
        <dbReference type="Proteomes" id="UP000838160"/>
    </source>
</evidence>
<proteinExistence type="predicted"/>
<evidence type="ECO:0000256" key="1">
    <source>
        <dbReference type="SAM" id="SignalP"/>
    </source>
</evidence>
<name>A0ABN8DD41_9VIBR</name>
<keyword evidence="1" id="KW-0732">Signal</keyword>
<organism evidence="2 3">
    <name type="scientific">Vibrio hippocampi</name>
    <dbReference type="NCBI Taxonomy" id="654686"/>
    <lineage>
        <taxon>Bacteria</taxon>
        <taxon>Pseudomonadati</taxon>
        <taxon>Pseudomonadota</taxon>
        <taxon>Gammaproteobacteria</taxon>
        <taxon>Vibrionales</taxon>
        <taxon>Vibrionaceae</taxon>
        <taxon>Vibrio</taxon>
    </lineage>
</organism>
<dbReference type="RefSeq" id="WP_237483140.1">
    <property type="nucleotide sequence ID" value="NZ_CAKLCM010000001.1"/>
</dbReference>
<accession>A0ABN8DD41</accession>
<evidence type="ECO:0000313" key="2">
    <source>
        <dbReference type="EMBL" id="CAH0524214.1"/>
    </source>
</evidence>
<protein>
    <recommendedName>
        <fullName evidence="4">DUF2066 domain-containing protein</fullName>
    </recommendedName>
</protein>
<comment type="caution">
    <text evidence="2">The sequence shown here is derived from an EMBL/GenBank/DDBJ whole genome shotgun (WGS) entry which is preliminary data.</text>
</comment>
<dbReference type="EMBL" id="CAKLCM010000001">
    <property type="protein sequence ID" value="CAH0524214.1"/>
    <property type="molecule type" value="Genomic_DNA"/>
</dbReference>